<evidence type="ECO:0000313" key="2">
    <source>
        <dbReference type="Proteomes" id="UP001162483"/>
    </source>
</evidence>
<dbReference type="EMBL" id="CATNWA010005505">
    <property type="protein sequence ID" value="CAI9550133.1"/>
    <property type="molecule type" value="Genomic_DNA"/>
</dbReference>
<sequence length="42" mass="4877">MLRLVFVAREFFFSWKIACDQHRANKCCAERGSGVLHPPRAK</sequence>
<keyword evidence="2" id="KW-1185">Reference proteome</keyword>
<dbReference type="Proteomes" id="UP001162483">
    <property type="component" value="Unassembled WGS sequence"/>
</dbReference>
<protein>
    <submittedName>
        <fullName evidence="1">Uncharacterized protein</fullName>
    </submittedName>
</protein>
<evidence type="ECO:0000313" key="1">
    <source>
        <dbReference type="EMBL" id="CAI9550133.1"/>
    </source>
</evidence>
<comment type="caution">
    <text evidence="1">The sequence shown here is derived from an EMBL/GenBank/DDBJ whole genome shotgun (WGS) entry which is preliminary data.</text>
</comment>
<name>A0ABN9BR65_9NEOB</name>
<organism evidence="1 2">
    <name type="scientific">Staurois parvus</name>
    <dbReference type="NCBI Taxonomy" id="386267"/>
    <lineage>
        <taxon>Eukaryota</taxon>
        <taxon>Metazoa</taxon>
        <taxon>Chordata</taxon>
        <taxon>Craniata</taxon>
        <taxon>Vertebrata</taxon>
        <taxon>Euteleostomi</taxon>
        <taxon>Amphibia</taxon>
        <taxon>Batrachia</taxon>
        <taxon>Anura</taxon>
        <taxon>Neobatrachia</taxon>
        <taxon>Ranoidea</taxon>
        <taxon>Ranidae</taxon>
        <taxon>Staurois</taxon>
    </lineage>
</organism>
<proteinExistence type="predicted"/>
<reference evidence="1" key="1">
    <citation type="submission" date="2023-05" db="EMBL/GenBank/DDBJ databases">
        <authorList>
            <person name="Stuckert A."/>
        </authorList>
    </citation>
    <scope>NUCLEOTIDE SEQUENCE</scope>
</reference>
<accession>A0ABN9BR65</accession>
<gene>
    <name evidence="1" type="ORF">SPARVUS_LOCUS3461944</name>
</gene>